<evidence type="ECO:0000256" key="5">
    <source>
        <dbReference type="ARBA" id="ARBA00022989"/>
    </source>
</evidence>
<evidence type="ECO:0000256" key="2">
    <source>
        <dbReference type="ARBA" id="ARBA00004936"/>
    </source>
</evidence>
<dbReference type="Proteomes" id="UP000196503">
    <property type="component" value="Unassembled WGS sequence"/>
</dbReference>
<evidence type="ECO:0000313" key="8">
    <source>
        <dbReference type="EMBL" id="OUZ18893.1"/>
    </source>
</evidence>
<keyword evidence="6" id="KW-0472">Membrane</keyword>
<organism evidence="8 9">
    <name type="scientific">Enterococcus cecorum</name>
    <dbReference type="NCBI Taxonomy" id="44008"/>
    <lineage>
        <taxon>Bacteria</taxon>
        <taxon>Bacillati</taxon>
        <taxon>Bacillota</taxon>
        <taxon>Bacilli</taxon>
        <taxon>Lactobacillales</taxon>
        <taxon>Enterococcaceae</taxon>
        <taxon>Enterococcus</taxon>
    </lineage>
</organism>
<dbReference type="EMBL" id="NIBL01000001">
    <property type="protein sequence ID" value="OUZ18893.1"/>
    <property type="molecule type" value="Genomic_DNA"/>
</dbReference>
<proteinExistence type="predicted"/>
<comment type="pathway">
    <text evidence="2">Cell wall biogenesis; lipoteichoic acid biosynthesis.</text>
</comment>
<name>A0A200I1A0_9ENTE</name>
<dbReference type="RefSeq" id="WP_256968713.1">
    <property type="nucleotide sequence ID" value="NZ_NIBL01000001.1"/>
</dbReference>
<comment type="subcellular location">
    <subcellularLocation>
        <location evidence="1">Cell membrane</location>
        <topology evidence="1">Multi-pass membrane protein</topology>
    </subcellularLocation>
</comment>
<evidence type="ECO:0000313" key="9">
    <source>
        <dbReference type="Proteomes" id="UP000196503"/>
    </source>
</evidence>
<accession>A0A200I1A0</accession>
<reference evidence="8 9" key="1">
    <citation type="submission" date="2017-05" db="EMBL/GenBank/DDBJ databases">
        <title>The Genome Sequence of Enterococcus faecium 2D5_DIV0622.</title>
        <authorList>
            <consortium name="The Broad Institute Genomics Platform"/>
            <consortium name="The Broad Institute Genomic Center for Infectious Diseases"/>
            <person name="Earl A."/>
            <person name="Manson A."/>
            <person name="Schwartman J."/>
            <person name="Gilmore M."/>
            <person name="Abouelleil A."/>
            <person name="Cao P."/>
            <person name="Chapman S."/>
            <person name="Cusick C."/>
            <person name="Shea T."/>
            <person name="Young S."/>
            <person name="Neafsey D."/>
            <person name="Nusbaum C."/>
            <person name="Birren B."/>
        </authorList>
    </citation>
    <scope>NUCLEOTIDE SEQUENCE [LARGE SCALE GENOMIC DNA]</scope>
    <source>
        <strain evidence="8 9">2D5_DIV0622</strain>
    </source>
</reference>
<sequence length="116" mass="13826">MMCYQNILILGSDSTFAGRKTYFQQHGNYQILDYNYVIENKWIPSYYRVWWGYEDKNFFENAKNVLTQAASSDKPFNLTMLTADTHFEDGYMSDEHDNQYSNVIHYSDQLVNEFIN</sequence>
<dbReference type="PANTHER" id="PTHR47371:SF3">
    <property type="entry name" value="PHOSPHOGLYCEROL TRANSFERASE I"/>
    <property type="match status" value="1"/>
</dbReference>
<dbReference type="PANTHER" id="PTHR47371">
    <property type="entry name" value="LIPOTEICHOIC ACID SYNTHASE"/>
    <property type="match status" value="1"/>
</dbReference>
<protein>
    <recommendedName>
        <fullName evidence="7">Sulfatase N-terminal domain-containing protein</fullName>
    </recommendedName>
</protein>
<dbReference type="InterPro" id="IPR050448">
    <property type="entry name" value="OpgB/LTA_synthase_biosynth"/>
</dbReference>
<dbReference type="AlphaFoldDB" id="A0A200I1A0"/>
<dbReference type="GO" id="GO:0005886">
    <property type="term" value="C:plasma membrane"/>
    <property type="evidence" value="ECO:0007669"/>
    <property type="project" value="UniProtKB-SubCell"/>
</dbReference>
<dbReference type="InterPro" id="IPR017850">
    <property type="entry name" value="Alkaline_phosphatase_core_sf"/>
</dbReference>
<keyword evidence="5" id="KW-1133">Transmembrane helix</keyword>
<evidence type="ECO:0000256" key="3">
    <source>
        <dbReference type="ARBA" id="ARBA00022475"/>
    </source>
</evidence>
<evidence type="ECO:0000256" key="6">
    <source>
        <dbReference type="ARBA" id="ARBA00023136"/>
    </source>
</evidence>
<evidence type="ECO:0000259" key="7">
    <source>
        <dbReference type="Pfam" id="PF00884"/>
    </source>
</evidence>
<comment type="caution">
    <text evidence="8">The sequence shown here is derived from an EMBL/GenBank/DDBJ whole genome shotgun (WGS) entry which is preliminary data.</text>
</comment>
<dbReference type="SUPFAM" id="SSF53649">
    <property type="entry name" value="Alkaline phosphatase-like"/>
    <property type="match status" value="1"/>
</dbReference>
<evidence type="ECO:0000256" key="1">
    <source>
        <dbReference type="ARBA" id="ARBA00004651"/>
    </source>
</evidence>
<dbReference type="Gene3D" id="3.40.720.10">
    <property type="entry name" value="Alkaline Phosphatase, subunit A"/>
    <property type="match status" value="1"/>
</dbReference>
<keyword evidence="4" id="KW-0812">Transmembrane</keyword>
<dbReference type="InterPro" id="IPR000917">
    <property type="entry name" value="Sulfatase_N"/>
</dbReference>
<gene>
    <name evidence="8" type="ORF">A5869_000541</name>
</gene>
<keyword evidence="3" id="KW-1003">Cell membrane</keyword>
<evidence type="ECO:0000256" key="4">
    <source>
        <dbReference type="ARBA" id="ARBA00022692"/>
    </source>
</evidence>
<dbReference type="Pfam" id="PF00884">
    <property type="entry name" value="Sulfatase"/>
    <property type="match status" value="1"/>
</dbReference>
<feature type="domain" description="Sulfatase N-terminal" evidence="7">
    <location>
        <begin position="4"/>
        <end position="116"/>
    </location>
</feature>